<proteinExistence type="predicted"/>
<sequence>MSLIHNALVAIAHENALKIETQGKQGKLPSIFSFREALMTSKVSHSYDQQYYDSHYGFLLDEEYYELLSLYWKYTLFEKTGLNPEATILDYGCGLGQVSGALDNSVAFDPSDFAKQFLAKKERRSVKDQDSIPSGYFDYILSSHSLEHSSKPSEDLKCFRSYVKDNGKLVLLLPIETGLEPCLEPNNDQHFQCWTFQTITNLLWHCGWKPIFQSHIYNPFLLKTLGCRLNLDQTTAVYLSAMLGRLVRSYPSQMTIAQRID</sequence>
<comment type="caution">
    <text evidence="1">The sequence shown here is derived from an EMBL/GenBank/DDBJ whole genome shotgun (WGS) entry which is preliminary data.</text>
</comment>
<evidence type="ECO:0008006" key="3">
    <source>
        <dbReference type="Google" id="ProtNLM"/>
    </source>
</evidence>
<dbReference type="Proteomes" id="UP000185557">
    <property type="component" value="Unassembled WGS sequence"/>
</dbReference>
<dbReference type="AlphaFoldDB" id="A0A1U7JBC1"/>
<gene>
    <name evidence="1" type="ORF">NIES30_03080</name>
</gene>
<name>A0A1U7JBC1_9CYAN</name>
<dbReference type="PANTHER" id="PTHR43861">
    <property type="entry name" value="TRANS-ACONITATE 2-METHYLTRANSFERASE-RELATED"/>
    <property type="match status" value="1"/>
</dbReference>
<evidence type="ECO:0000313" key="1">
    <source>
        <dbReference type="EMBL" id="OKH51067.1"/>
    </source>
</evidence>
<keyword evidence="2" id="KW-1185">Reference proteome</keyword>
<accession>A0A1U7JBC1</accession>
<dbReference type="InterPro" id="IPR029063">
    <property type="entry name" value="SAM-dependent_MTases_sf"/>
</dbReference>
<dbReference type="STRING" id="549789.NIES30_03080"/>
<reference evidence="1 2" key="1">
    <citation type="submission" date="2016-11" db="EMBL/GenBank/DDBJ databases">
        <title>Draft Genome Sequences of Nine Cyanobacterial Strains from Diverse Habitats.</title>
        <authorList>
            <person name="Zhu T."/>
            <person name="Hou S."/>
            <person name="Lu X."/>
            <person name="Hess W.R."/>
        </authorList>
    </citation>
    <scope>NUCLEOTIDE SEQUENCE [LARGE SCALE GENOMIC DNA]</scope>
    <source>
        <strain evidence="1 2">NIES-30</strain>
    </source>
</reference>
<organism evidence="1 2">
    <name type="scientific">Phormidium tenue NIES-30</name>
    <dbReference type="NCBI Taxonomy" id="549789"/>
    <lineage>
        <taxon>Bacteria</taxon>
        <taxon>Bacillati</taxon>
        <taxon>Cyanobacteriota</taxon>
        <taxon>Cyanophyceae</taxon>
        <taxon>Oscillatoriophycideae</taxon>
        <taxon>Oscillatoriales</taxon>
        <taxon>Oscillatoriaceae</taxon>
        <taxon>Phormidium</taxon>
    </lineage>
</organism>
<dbReference type="EMBL" id="MRCG01000001">
    <property type="protein sequence ID" value="OKH51067.1"/>
    <property type="molecule type" value="Genomic_DNA"/>
</dbReference>
<protein>
    <recommendedName>
        <fullName evidence="3">Methyltransferase type 11 domain-containing protein</fullName>
    </recommendedName>
</protein>
<dbReference type="SUPFAM" id="SSF53335">
    <property type="entry name" value="S-adenosyl-L-methionine-dependent methyltransferases"/>
    <property type="match status" value="1"/>
</dbReference>
<dbReference type="Gene3D" id="3.40.50.150">
    <property type="entry name" value="Vaccinia Virus protein VP39"/>
    <property type="match status" value="1"/>
</dbReference>
<dbReference type="Pfam" id="PF13489">
    <property type="entry name" value="Methyltransf_23"/>
    <property type="match status" value="1"/>
</dbReference>
<evidence type="ECO:0000313" key="2">
    <source>
        <dbReference type="Proteomes" id="UP000185557"/>
    </source>
</evidence>